<evidence type="ECO:0000313" key="1">
    <source>
        <dbReference type="EMBL" id="MDN5269488.1"/>
    </source>
</evidence>
<proteinExistence type="predicted"/>
<accession>A0AAW7QFG4</accession>
<sequence>MSIDAEKFALAVVSSSNPDLSISDKVKLYEETVEFIENHNQEKLEEAKQRVKDWLI</sequence>
<dbReference type="AlphaFoldDB" id="A0AAW7QFG4"/>
<comment type="caution">
    <text evidence="1">The sequence shown here is derived from an EMBL/GenBank/DDBJ whole genome shotgun (WGS) entry which is preliminary data.</text>
</comment>
<dbReference type="RefSeq" id="WP_227278776.1">
    <property type="nucleotide sequence ID" value="NZ_JAJDKS010000015.1"/>
</dbReference>
<protein>
    <submittedName>
        <fullName evidence="1">Uncharacterized protein</fullName>
    </submittedName>
</protein>
<organism evidence="1 2">
    <name type="scientific">Streptococcus vestibularis</name>
    <dbReference type="NCBI Taxonomy" id="1343"/>
    <lineage>
        <taxon>Bacteria</taxon>
        <taxon>Bacillati</taxon>
        <taxon>Bacillota</taxon>
        <taxon>Bacilli</taxon>
        <taxon>Lactobacillales</taxon>
        <taxon>Streptococcaceae</taxon>
        <taxon>Streptococcus</taxon>
    </lineage>
</organism>
<name>A0AAW7QFG4_STRVE</name>
<dbReference type="EMBL" id="JAUJGC010000022">
    <property type="protein sequence ID" value="MDN5269488.1"/>
    <property type="molecule type" value="Genomic_DNA"/>
</dbReference>
<evidence type="ECO:0000313" key="2">
    <source>
        <dbReference type="Proteomes" id="UP001172310"/>
    </source>
</evidence>
<dbReference type="Proteomes" id="UP001172310">
    <property type="component" value="Unassembled WGS sequence"/>
</dbReference>
<gene>
    <name evidence="1" type="ORF">QY913_04960</name>
</gene>
<reference evidence="1" key="1">
    <citation type="submission" date="2023-07" db="EMBL/GenBank/DDBJ databases">
        <title>SVep1, a Temperate Phage of Human Oral Commensal Streptococcus vestibularis.</title>
        <authorList>
            <person name="Wu M."/>
            <person name="Zhu Y."/>
            <person name="Li Y."/>
        </authorList>
    </citation>
    <scope>NUCLEOTIDE SEQUENCE</scope>
    <source>
        <strain evidence="1">SVE8</strain>
    </source>
</reference>